<keyword evidence="3" id="KW-1185">Reference proteome</keyword>
<accession>A0A843XCU1</accession>
<evidence type="ECO:0000313" key="2">
    <source>
        <dbReference type="EMBL" id="MQM17037.1"/>
    </source>
</evidence>
<sequence>MESRKTSALSTISERSRAELYTTSDRRGRPTPCVGPASNLRYRGRLYCQKTLESGRSSAGIAIS</sequence>
<dbReference type="EMBL" id="NMUH01007310">
    <property type="protein sequence ID" value="MQM17037.1"/>
    <property type="molecule type" value="Genomic_DNA"/>
</dbReference>
<gene>
    <name evidence="2" type="ORF">Taro_050003</name>
</gene>
<comment type="caution">
    <text evidence="2">The sequence shown here is derived from an EMBL/GenBank/DDBJ whole genome shotgun (WGS) entry which is preliminary data.</text>
</comment>
<reference evidence="2" key="1">
    <citation type="submission" date="2017-07" db="EMBL/GenBank/DDBJ databases">
        <title>Taro Niue Genome Assembly and Annotation.</title>
        <authorList>
            <person name="Atibalentja N."/>
            <person name="Keating K."/>
            <person name="Fields C.J."/>
        </authorList>
    </citation>
    <scope>NUCLEOTIDE SEQUENCE</scope>
    <source>
        <strain evidence="2">Niue_2</strain>
        <tissue evidence="2">Leaf</tissue>
    </source>
</reference>
<feature type="compositionally biased region" description="Basic and acidic residues" evidence="1">
    <location>
        <begin position="14"/>
        <end position="28"/>
    </location>
</feature>
<evidence type="ECO:0000256" key="1">
    <source>
        <dbReference type="SAM" id="MobiDB-lite"/>
    </source>
</evidence>
<feature type="region of interest" description="Disordered" evidence="1">
    <location>
        <begin position="1"/>
        <end position="36"/>
    </location>
</feature>
<proteinExistence type="predicted"/>
<evidence type="ECO:0000313" key="3">
    <source>
        <dbReference type="Proteomes" id="UP000652761"/>
    </source>
</evidence>
<dbReference type="Proteomes" id="UP000652761">
    <property type="component" value="Unassembled WGS sequence"/>
</dbReference>
<name>A0A843XCU1_COLES</name>
<dbReference type="AlphaFoldDB" id="A0A843XCU1"/>
<organism evidence="2 3">
    <name type="scientific">Colocasia esculenta</name>
    <name type="common">Wild taro</name>
    <name type="synonym">Arum esculentum</name>
    <dbReference type="NCBI Taxonomy" id="4460"/>
    <lineage>
        <taxon>Eukaryota</taxon>
        <taxon>Viridiplantae</taxon>
        <taxon>Streptophyta</taxon>
        <taxon>Embryophyta</taxon>
        <taxon>Tracheophyta</taxon>
        <taxon>Spermatophyta</taxon>
        <taxon>Magnoliopsida</taxon>
        <taxon>Liliopsida</taxon>
        <taxon>Araceae</taxon>
        <taxon>Aroideae</taxon>
        <taxon>Colocasieae</taxon>
        <taxon>Colocasia</taxon>
    </lineage>
</organism>
<protein>
    <submittedName>
        <fullName evidence="2">Uncharacterized protein</fullName>
    </submittedName>
</protein>
<feature type="compositionally biased region" description="Polar residues" evidence="1">
    <location>
        <begin position="1"/>
        <end position="13"/>
    </location>
</feature>